<proteinExistence type="predicted"/>
<evidence type="ECO:0000313" key="2">
    <source>
        <dbReference type="Proteomes" id="UP001164539"/>
    </source>
</evidence>
<accession>A0ACC1YL90</accession>
<evidence type="ECO:0000313" key="1">
    <source>
        <dbReference type="EMBL" id="KAJ4723962.1"/>
    </source>
</evidence>
<gene>
    <name evidence="1" type="ORF">OWV82_007276</name>
</gene>
<name>A0ACC1YL90_MELAZ</name>
<comment type="caution">
    <text evidence="1">The sequence shown here is derived from an EMBL/GenBank/DDBJ whole genome shotgun (WGS) entry which is preliminary data.</text>
</comment>
<dbReference type="Proteomes" id="UP001164539">
    <property type="component" value="Chromosome 3"/>
</dbReference>
<dbReference type="EMBL" id="CM051396">
    <property type="protein sequence ID" value="KAJ4723962.1"/>
    <property type="molecule type" value="Genomic_DNA"/>
</dbReference>
<protein>
    <submittedName>
        <fullName evidence="1">F-box/kelch-repeat protein</fullName>
    </submittedName>
</protein>
<keyword evidence="2" id="KW-1185">Reference proteome</keyword>
<reference evidence="1 2" key="1">
    <citation type="journal article" date="2023" name="Science">
        <title>Complex scaffold remodeling in plant triterpene biosynthesis.</title>
        <authorList>
            <person name="De La Pena R."/>
            <person name="Hodgson H."/>
            <person name="Liu J.C."/>
            <person name="Stephenson M.J."/>
            <person name="Martin A.C."/>
            <person name="Owen C."/>
            <person name="Harkess A."/>
            <person name="Leebens-Mack J."/>
            <person name="Jimenez L.E."/>
            <person name="Osbourn A."/>
            <person name="Sattely E.S."/>
        </authorList>
    </citation>
    <scope>NUCLEOTIDE SEQUENCE [LARGE SCALE GENOMIC DNA]</scope>
    <source>
        <strain evidence="2">cv. JPN11</strain>
        <tissue evidence="1">Leaf</tissue>
    </source>
</reference>
<sequence>MMQEVQNLIPGLPDEIALECLIRVPYKYHSEIKSVCHGWQNLISSFSFYEERIKSGTAEHLVCQVQPLPPPKDSSSHFIYDCAGRITSSKKEEDEQFPGEYQNQNNQQHQQNQQIRYGLTIFNASNQTWERMNPKNLGKIPMFCQCVAIPASRKLLLLGGWDPTTLEPVADVYVLDMAKSSRWRRAAPMSVARSFFACAVVGSTRVYVAGGHDNQKNALKSAEVYDVEADEWKILPEMEEERDECLGLSWEGDDKFWVVSGYGTESQGRFKSDAECYDPDTGIWSKIDTLWPFQSISPRGNTAAVTSNAQQKQWLWFLTTEQQQLLESQQQQENEGKKGKFASSIVQLPNVITGTSSCVTVTTLGICSQNYGKHNQNSQQQQQQQQKFFVMTGNVAGEGGFILEKERGGNMKWNHVQIPVGFSGFPYSSSYLLI</sequence>
<organism evidence="1 2">
    <name type="scientific">Melia azedarach</name>
    <name type="common">Chinaberry tree</name>
    <dbReference type="NCBI Taxonomy" id="155640"/>
    <lineage>
        <taxon>Eukaryota</taxon>
        <taxon>Viridiplantae</taxon>
        <taxon>Streptophyta</taxon>
        <taxon>Embryophyta</taxon>
        <taxon>Tracheophyta</taxon>
        <taxon>Spermatophyta</taxon>
        <taxon>Magnoliopsida</taxon>
        <taxon>eudicotyledons</taxon>
        <taxon>Gunneridae</taxon>
        <taxon>Pentapetalae</taxon>
        <taxon>rosids</taxon>
        <taxon>malvids</taxon>
        <taxon>Sapindales</taxon>
        <taxon>Meliaceae</taxon>
        <taxon>Melia</taxon>
    </lineage>
</organism>